<gene>
    <name evidence="3" type="ORF">F6A08_07030</name>
</gene>
<reference evidence="4" key="1">
    <citation type="submission" date="2019-09" db="EMBL/GenBank/DDBJ databases">
        <title>Whole genome sequencing of Microbacterium maritypicum.</title>
        <authorList>
            <person name="Lenchi N."/>
        </authorList>
    </citation>
    <scope>NUCLEOTIDE SEQUENCE [LARGE SCALE GENOMIC DNA]</scope>
    <source>
        <strain evidence="4">G1</strain>
    </source>
</reference>
<name>A0ABQ6VB85_9MICO</name>
<accession>A0ABQ6VB85</accession>
<feature type="transmembrane region" description="Helical" evidence="2">
    <location>
        <begin position="156"/>
        <end position="186"/>
    </location>
</feature>
<keyword evidence="4" id="KW-1185">Reference proteome</keyword>
<evidence type="ECO:0000313" key="3">
    <source>
        <dbReference type="EMBL" id="KAB1867521.1"/>
    </source>
</evidence>
<evidence type="ECO:0000313" key="4">
    <source>
        <dbReference type="Proteomes" id="UP000478836"/>
    </source>
</evidence>
<dbReference type="RefSeq" id="WP_151459004.1">
    <property type="nucleotide sequence ID" value="NZ_WAAO01000001.1"/>
</dbReference>
<proteinExistence type="predicted"/>
<keyword evidence="2" id="KW-0812">Transmembrane</keyword>
<organism evidence="3 4">
    <name type="scientific">Microbacterium algeriense</name>
    <dbReference type="NCBI Taxonomy" id="2615184"/>
    <lineage>
        <taxon>Bacteria</taxon>
        <taxon>Bacillati</taxon>
        <taxon>Actinomycetota</taxon>
        <taxon>Actinomycetes</taxon>
        <taxon>Micrococcales</taxon>
        <taxon>Microbacteriaceae</taxon>
        <taxon>Microbacterium</taxon>
    </lineage>
</organism>
<evidence type="ECO:0000256" key="2">
    <source>
        <dbReference type="SAM" id="Phobius"/>
    </source>
</evidence>
<feature type="region of interest" description="Disordered" evidence="1">
    <location>
        <begin position="1"/>
        <end position="25"/>
    </location>
</feature>
<dbReference type="Proteomes" id="UP000478836">
    <property type="component" value="Unassembled WGS sequence"/>
</dbReference>
<comment type="caution">
    <text evidence="3">The sequence shown here is derived from an EMBL/GenBank/DDBJ whole genome shotgun (WGS) entry which is preliminary data.</text>
</comment>
<keyword evidence="2" id="KW-1133">Transmembrane helix</keyword>
<keyword evidence="2" id="KW-0472">Membrane</keyword>
<dbReference type="EMBL" id="WAAO01000001">
    <property type="protein sequence ID" value="KAB1867521.1"/>
    <property type="molecule type" value="Genomic_DNA"/>
</dbReference>
<evidence type="ECO:0008006" key="5">
    <source>
        <dbReference type="Google" id="ProtNLM"/>
    </source>
</evidence>
<protein>
    <recommendedName>
        <fullName evidence="5">DUF4190 domain-containing protein</fullName>
    </recommendedName>
</protein>
<sequence>MTDPQLPPPSGVAPPPPVFPAPTAYPAAPAPNVPAPPPGAYQVPVGGYTALAGSYGVPETSARPSGFLGMLALSLALVAALITPIIAGINAFEIGRLVPQGLSAGSGDLSALSPARDQVLWAELSFWTGTVLGIAAIVIGILAIRRRQGRGAGIAAIVVAAVAALLFVVVLVIAFATGSAAGFAAFTA</sequence>
<dbReference type="GeneID" id="77476198"/>
<feature type="compositionally biased region" description="Pro residues" evidence="1">
    <location>
        <begin position="1"/>
        <end position="20"/>
    </location>
</feature>
<feature type="transmembrane region" description="Helical" evidence="2">
    <location>
        <begin position="67"/>
        <end position="92"/>
    </location>
</feature>
<evidence type="ECO:0000256" key="1">
    <source>
        <dbReference type="SAM" id="MobiDB-lite"/>
    </source>
</evidence>
<feature type="transmembrane region" description="Helical" evidence="2">
    <location>
        <begin position="124"/>
        <end position="144"/>
    </location>
</feature>